<name>A0A382ZNZ3_9ZZZZ</name>
<dbReference type="SUPFAM" id="SSF53850">
    <property type="entry name" value="Periplasmic binding protein-like II"/>
    <property type="match status" value="1"/>
</dbReference>
<dbReference type="PANTHER" id="PTHR30290">
    <property type="entry name" value="PERIPLASMIC BINDING COMPONENT OF ABC TRANSPORTER"/>
    <property type="match status" value="1"/>
</dbReference>
<dbReference type="Pfam" id="PF00496">
    <property type="entry name" value="SBP_bac_5"/>
    <property type="match status" value="1"/>
</dbReference>
<protein>
    <recommendedName>
        <fullName evidence="2">Solute-binding protein family 5 domain-containing protein</fullName>
    </recommendedName>
</protein>
<dbReference type="GO" id="GO:0030288">
    <property type="term" value="C:outer membrane-bounded periplasmic space"/>
    <property type="evidence" value="ECO:0007669"/>
    <property type="project" value="TreeGrafter"/>
</dbReference>
<accession>A0A382ZNZ3</accession>
<dbReference type="EMBL" id="UINC01185473">
    <property type="protein sequence ID" value="SVD97191.1"/>
    <property type="molecule type" value="Genomic_DNA"/>
</dbReference>
<dbReference type="AlphaFoldDB" id="A0A382ZNZ3"/>
<dbReference type="InterPro" id="IPR039424">
    <property type="entry name" value="SBP_5"/>
</dbReference>
<evidence type="ECO:0000259" key="2">
    <source>
        <dbReference type="Pfam" id="PF00496"/>
    </source>
</evidence>
<gene>
    <name evidence="3" type="ORF">METZ01_LOCUS450045</name>
</gene>
<sequence>MNRRTICLSLVALLLSWVSTLNADTVLSGHAITMFDNEAPRYGPDFRHFNYINPDAPKGGTLRLAVEGTFDSFHPFIPKGNAASTGSVETLLVNSADEPFTAYGLIAEAIEWPADRSWVIFNLRSEARWHDGTPITADDVVWSFETLMELGHPRYRYYYSAIERAEVLGAYRVRFSFKESGNRELPMII</sequence>
<keyword evidence="1" id="KW-0732">Signal</keyword>
<dbReference type="InterPro" id="IPR000914">
    <property type="entry name" value="SBP_5_dom"/>
</dbReference>
<feature type="non-terminal residue" evidence="3">
    <location>
        <position position="189"/>
    </location>
</feature>
<evidence type="ECO:0000256" key="1">
    <source>
        <dbReference type="ARBA" id="ARBA00022729"/>
    </source>
</evidence>
<feature type="domain" description="Solute-binding protein family 5" evidence="2">
    <location>
        <begin position="103"/>
        <end position="182"/>
    </location>
</feature>
<evidence type="ECO:0000313" key="3">
    <source>
        <dbReference type="EMBL" id="SVD97191.1"/>
    </source>
</evidence>
<proteinExistence type="predicted"/>
<dbReference type="Gene3D" id="3.40.190.10">
    <property type="entry name" value="Periplasmic binding protein-like II"/>
    <property type="match status" value="1"/>
</dbReference>
<dbReference type="GO" id="GO:0042884">
    <property type="term" value="P:microcin transport"/>
    <property type="evidence" value="ECO:0007669"/>
    <property type="project" value="TreeGrafter"/>
</dbReference>
<dbReference type="GO" id="GO:0015833">
    <property type="term" value="P:peptide transport"/>
    <property type="evidence" value="ECO:0007669"/>
    <property type="project" value="TreeGrafter"/>
</dbReference>
<dbReference type="GO" id="GO:1904680">
    <property type="term" value="F:peptide transmembrane transporter activity"/>
    <property type="evidence" value="ECO:0007669"/>
    <property type="project" value="TreeGrafter"/>
</dbReference>
<organism evidence="3">
    <name type="scientific">marine metagenome</name>
    <dbReference type="NCBI Taxonomy" id="408172"/>
    <lineage>
        <taxon>unclassified sequences</taxon>
        <taxon>metagenomes</taxon>
        <taxon>ecological metagenomes</taxon>
    </lineage>
</organism>
<dbReference type="PANTHER" id="PTHR30290:SF64">
    <property type="entry name" value="ABC TRANSPORTER PERIPLASMIC BINDING PROTEIN"/>
    <property type="match status" value="1"/>
</dbReference>
<reference evidence="3" key="1">
    <citation type="submission" date="2018-05" db="EMBL/GenBank/DDBJ databases">
        <authorList>
            <person name="Lanie J.A."/>
            <person name="Ng W.-L."/>
            <person name="Kazmierczak K.M."/>
            <person name="Andrzejewski T.M."/>
            <person name="Davidsen T.M."/>
            <person name="Wayne K.J."/>
            <person name="Tettelin H."/>
            <person name="Glass J.I."/>
            <person name="Rusch D."/>
            <person name="Podicherti R."/>
            <person name="Tsui H.-C.T."/>
            <person name="Winkler M.E."/>
        </authorList>
    </citation>
    <scope>NUCLEOTIDE SEQUENCE</scope>
</reference>